<accession>A0ABN9VH31</accession>
<reference evidence="2" key="1">
    <citation type="submission" date="2023-10" db="EMBL/GenBank/DDBJ databases">
        <authorList>
            <person name="Chen Y."/>
            <person name="Shah S."/>
            <person name="Dougan E. K."/>
            <person name="Thang M."/>
            <person name="Chan C."/>
        </authorList>
    </citation>
    <scope>NUCLEOTIDE SEQUENCE [LARGE SCALE GENOMIC DNA]</scope>
</reference>
<gene>
    <name evidence="2" type="ORF">PCOR1329_LOCUS57685</name>
</gene>
<organism evidence="2 3">
    <name type="scientific">Prorocentrum cordatum</name>
    <dbReference type="NCBI Taxonomy" id="2364126"/>
    <lineage>
        <taxon>Eukaryota</taxon>
        <taxon>Sar</taxon>
        <taxon>Alveolata</taxon>
        <taxon>Dinophyceae</taxon>
        <taxon>Prorocentrales</taxon>
        <taxon>Prorocentraceae</taxon>
        <taxon>Prorocentrum</taxon>
    </lineage>
</organism>
<feature type="region of interest" description="Disordered" evidence="1">
    <location>
        <begin position="207"/>
        <end position="338"/>
    </location>
</feature>
<proteinExistence type="predicted"/>
<name>A0ABN9VH31_9DINO</name>
<feature type="compositionally biased region" description="Low complexity" evidence="1">
    <location>
        <begin position="308"/>
        <end position="338"/>
    </location>
</feature>
<keyword evidence="3" id="KW-1185">Reference proteome</keyword>
<feature type="region of interest" description="Disordered" evidence="1">
    <location>
        <begin position="165"/>
        <end position="190"/>
    </location>
</feature>
<feature type="compositionally biased region" description="Gly residues" evidence="1">
    <location>
        <begin position="242"/>
        <end position="253"/>
    </location>
</feature>
<feature type="compositionally biased region" description="Basic residues" evidence="1">
    <location>
        <begin position="275"/>
        <end position="296"/>
    </location>
</feature>
<sequence length="338" mass="35989">MDLARQEVKVFWHDGRDDDLLQSVDLMRECASRGGRLFWLVTFMIKAWTVGRVLPGDVEKVDLACVPASCGRDAVAAWVSGVAQIQEGGALTSVRNLANRGQLAGACRRGYLRMPWRGAWAVTNHKVRAMFGRTARKLYRVMYVSKSTGEAFTQGVLVDEQRLPDALPAPLGGGRRWGEPAAGRPAADGAEAAAPSVAVLFAGSWRFSRRGGQHPPPPGRRARGGRLRSRERRPAPPRLPGPRGGGGVAGGLGPRAERLPLDVGRQRAPPEAAPRRVRQAGRLRRPGRLGPHHHRPSAATSAGRCTRSGSCGPPCGSPSGTRWPGAAATAGSSSAART</sequence>
<evidence type="ECO:0000256" key="1">
    <source>
        <dbReference type="SAM" id="MobiDB-lite"/>
    </source>
</evidence>
<feature type="compositionally biased region" description="Low complexity" evidence="1">
    <location>
        <begin position="179"/>
        <end position="190"/>
    </location>
</feature>
<protein>
    <submittedName>
        <fullName evidence="2">Uncharacterized protein</fullName>
    </submittedName>
</protein>
<evidence type="ECO:0000313" key="3">
    <source>
        <dbReference type="Proteomes" id="UP001189429"/>
    </source>
</evidence>
<feature type="compositionally biased region" description="Basic residues" evidence="1">
    <location>
        <begin position="220"/>
        <end position="231"/>
    </location>
</feature>
<dbReference type="EMBL" id="CAUYUJ010017137">
    <property type="protein sequence ID" value="CAK0872136.1"/>
    <property type="molecule type" value="Genomic_DNA"/>
</dbReference>
<comment type="caution">
    <text evidence="2">The sequence shown here is derived from an EMBL/GenBank/DDBJ whole genome shotgun (WGS) entry which is preliminary data.</text>
</comment>
<dbReference type="Proteomes" id="UP001189429">
    <property type="component" value="Unassembled WGS sequence"/>
</dbReference>
<evidence type="ECO:0000313" key="2">
    <source>
        <dbReference type="EMBL" id="CAK0872136.1"/>
    </source>
</evidence>